<keyword evidence="3" id="KW-1185">Reference proteome</keyword>
<proteinExistence type="predicted"/>
<evidence type="ECO:0000256" key="1">
    <source>
        <dbReference type="SAM" id="MobiDB-lite"/>
    </source>
</evidence>
<feature type="compositionally biased region" description="Acidic residues" evidence="1">
    <location>
        <begin position="114"/>
        <end position="137"/>
    </location>
</feature>
<dbReference type="EMBL" id="JBHSXH010000015">
    <property type="protein sequence ID" value="MFC6825627.1"/>
    <property type="molecule type" value="Genomic_DNA"/>
</dbReference>
<evidence type="ECO:0000313" key="3">
    <source>
        <dbReference type="Proteomes" id="UP001596408"/>
    </source>
</evidence>
<feature type="region of interest" description="Disordered" evidence="1">
    <location>
        <begin position="157"/>
        <end position="189"/>
    </location>
</feature>
<evidence type="ECO:0000313" key="2">
    <source>
        <dbReference type="EMBL" id="MFC6825627.1"/>
    </source>
</evidence>
<evidence type="ECO:0008006" key="4">
    <source>
        <dbReference type="Google" id="ProtNLM"/>
    </source>
</evidence>
<accession>A0ABD5U1N0</accession>
<comment type="caution">
    <text evidence="2">The sequence shown here is derived from an EMBL/GenBank/DDBJ whole genome shotgun (WGS) entry which is preliminary data.</text>
</comment>
<dbReference type="AlphaFoldDB" id="A0ABD5U1N0"/>
<sequence>MSIETPTAGVTPTLAKVEETFSDGAVDQLVVRIDGDDDHAVVLTASGTSGGEGVRLARIAPVGTTSLSREMFPLVVEGIAELRDRVDGLDLGAFATVIDDGADAVESPDIQTDEREEDDSEASAEDDADRYDADDADDSESKVWCGICGKGPYQSLNIHHGQMHPDDEPIPLDHEPDAPLDQSPEASNDADIPEWCDGHPSQIVADATTPRTLAEVLNEVEAQETALDVHRRIGMNSLMTTKDLLGKLGLLQSNETLVEDDVLEERIAALREVAD</sequence>
<feature type="region of interest" description="Disordered" evidence="1">
    <location>
        <begin position="100"/>
        <end position="137"/>
    </location>
</feature>
<organism evidence="2 3">
    <name type="scientific">Halopelagius fulvigenes</name>
    <dbReference type="NCBI Taxonomy" id="1198324"/>
    <lineage>
        <taxon>Archaea</taxon>
        <taxon>Methanobacteriati</taxon>
        <taxon>Methanobacteriota</taxon>
        <taxon>Stenosarchaea group</taxon>
        <taxon>Halobacteria</taxon>
        <taxon>Halobacteriales</taxon>
        <taxon>Haloferacaceae</taxon>
    </lineage>
</organism>
<name>A0ABD5U1N0_9EURY</name>
<reference evidence="2 3" key="1">
    <citation type="journal article" date="2019" name="Int. J. Syst. Evol. Microbiol.">
        <title>The Global Catalogue of Microorganisms (GCM) 10K type strain sequencing project: providing services to taxonomists for standard genome sequencing and annotation.</title>
        <authorList>
            <consortium name="The Broad Institute Genomics Platform"/>
            <consortium name="The Broad Institute Genome Sequencing Center for Infectious Disease"/>
            <person name="Wu L."/>
            <person name="Ma J."/>
        </authorList>
    </citation>
    <scope>NUCLEOTIDE SEQUENCE [LARGE SCALE GENOMIC DNA]</scope>
    <source>
        <strain evidence="2 3">YIM 94188</strain>
    </source>
</reference>
<protein>
    <recommendedName>
        <fullName evidence="4">Halobacterial output domain-containing protein</fullName>
    </recommendedName>
</protein>
<feature type="compositionally biased region" description="Basic and acidic residues" evidence="1">
    <location>
        <begin position="163"/>
        <end position="177"/>
    </location>
</feature>
<gene>
    <name evidence="2" type="ORF">ACFQEV_11590</name>
</gene>
<dbReference type="RefSeq" id="WP_379696031.1">
    <property type="nucleotide sequence ID" value="NZ_JBHSXH010000015.1"/>
</dbReference>
<dbReference type="Proteomes" id="UP001596408">
    <property type="component" value="Unassembled WGS sequence"/>
</dbReference>